<dbReference type="Proteomes" id="UP000596742">
    <property type="component" value="Unassembled WGS sequence"/>
</dbReference>
<dbReference type="InterPro" id="IPR008958">
    <property type="entry name" value="Transglutaminase_C"/>
</dbReference>
<dbReference type="FunFam" id="2.60.40.10:FF:000090">
    <property type="entry name" value="Protein-glutamine gamma-glutamyltransferase 2"/>
    <property type="match status" value="1"/>
</dbReference>
<dbReference type="Gene3D" id="2.60.40.10">
    <property type="entry name" value="Immunoglobulins"/>
    <property type="match status" value="1"/>
</dbReference>
<dbReference type="InterPro" id="IPR013783">
    <property type="entry name" value="Ig-like_fold"/>
</dbReference>
<organism evidence="3 4">
    <name type="scientific">Mytilus galloprovincialis</name>
    <name type="common">Mediterranean mussel</name>
    <dbReference type="NCBI Taxonomy" id="29158"/>
    <lineage>
        <taxon>Eukaryota</taxon>
        <taxon>Metazoa</taxon>
        <taxon>Spiralia</taxon>
        <taxon>Lophotrochozoa</taxon>
        <taxon>Mollusca</taxon>
        <taxon>Bivalvia</taxon>
        <taxon>Autobranchia</taxon>
        <taxon>Pteriomorphia</taxon>
        <taxon>Mytilida</taxon>
        <taxon>Mytiloidea</taxon>
        <taxon>Mytilidae</taxon>
        <taxon>Mytilinae</taxon>
        <taxon>Mytilus</taxon>
    </lineage>
</organism>
<proteinExistence type="inferred from homology"/>
<dbReference type="Pfam" id="PF00927">
    <property type="entry name" value="Transglut_C"/>
    <property type="match status" value="1"/>
</dbReference>
<sequence>MYELFGMEIMAYAHIKETENCYVKTDDFRLRRPDITIEVPPKVKVGNPFKVKLSFKNPLPKSLTKCSYLIEGNGLENKANSASDVQAKSEWSIMEELVAETDGEIQINCSFDCEELRDIIGMVSVKAE</sequence>
<dbReference type="AlphaFoldDB" id="A0A8B6FG43"/>
<dbReference type="PANTHER" id="PTHR11590:SF40">
    <property type="entry name" value="HEMOCYTE PROTEIN-GLUTAMINE GAMMA-GLUTAMYLTRANSFERASE-LIKE PROTEIN"/>
    <property type="match status" value="1"/>
</dbReference>
<comment type="caution">
    <text evidence="3">The sequence shown here is derived from an EMBL/GenBank/DDBJ whole genome shotgun (WGS) entry which is preliminary data.</text>
</comment>
<gene>
    <name evidence="3" type="ORF">MGAL_10B033971</name>
</gene>
<evidence type="ECO:0000313" key="4">
    <source>
        <dbReference type="Proteomes" id="UP000596742"/>
    </source>
</evidence>
<name>A0A8B6FG43_MYTGA</name>
<comment type="similarity">
    <text evidence="1">Belongs to the transglutaminase superfamily. Transglutaminase family.</text>
</comment>
<dbReference type="InterPro" id="IPR036238">
    <property type="entry name" value="Transglutaminase_C_sf"/>
</dbReference>
<protein>
    <recommendedName>
        <fullName evidence="2">Transglutaminase C-terminal domain-containing protein</fullName>
    </recommendedName>
</protein>
<evidence type="ECO:0000259" key="2">
    <source>
        <dbReference type="Pfam" id="PF00927"/>
    </source>
</evidence>
<dbReference type="InterPro" id="IPR050779">
    <property type="entry name" value="Transglutaminase"/>
</dbReference>
<keyword evidence="4" id="KW-1185">Reference proteome</keyword>
<feature type="domain" description="Transglutaminase C-terminal" evidence="2">
    <location>
        <begin position="33"/>
        <end position="127"/>
    </location>
</feature>
<dbReference type="PANTHER" id="PTHR11590">
    <property type="entry name" value="PROTEIN-GLUTAMINE GAMMA-GLUTAMYLTRANSFERASE"/>
    <property type="match status" value="1"/>
</dbReference>
<evidence type="ECO:0000313" key="3">
    <source>
        <dbReference type="EMBL" id="VDI48571.1"/>
    </source>
</evidence>
<reference evidence="3" key="1">
    <citation type="submission" date="2018-11" db="EMBL/GenBank/DDBJ databases">
        <authorList>
            <person name="Alioto T."/>
            <person name="Alioto T."/>
        </authorList>
    </citation>
    <scope>NUCLEOTIDE SEQUENCE</scope>
</reference>
<dbReference type="EMBL" id="UYJE01006745">
    <property type="protein sequence ID" value="VDI48571.1"/>
    <property type="molecule type" value="Genomic_DNA"/>
</dbReference>
<dbReference type="SUPFAM" id="SSF49309">
    <property type="entry name" value="Transglutaminase, two C-terminal domains"/>
    <property type="match status" value="1"/>
</dbReference>
<dbReference type="OrthoDB" id="437511at2759"/>
<evidence type="ECO:0000256" key="1">
    <source>
        <dbReference type="ARBA" id="ARBA00005968"/>
    </source>
</evidence>
<dbReference type="GO" id="GO:0003810">
    <property type="term" value="F:protein-glutamine gamma-glutamyltransferase activity"/>
    <property type="evidence" value="ECO:0007669"/>
    <property type="project" value="InterPro"/>
</dbReference>
<accession>A0A8B6FG43</accession>